<keyword evidence="11 23" id="KW-0808">Transferase</keyword>
<keyword evidence="14 23" id="KW-0573">Peptidoglycan synthesis</keyword>
<keyword evidence="12" id="KW-0378">Hydrolase</keyword>
<evidence type="ECO:0000256" key="18">
    <source>
        <dbReference type="ARBA" id="ARBA00023316"/>
    </source>
</evidence>
<dbReference type="SUPFAM" id="SSF56601">
    <property type="entry name" value="beta-lactamase/transpeptidase-like"/>
    <property type="match status" value="1"/>
</dbReference>
<gene>
    <name evidence="29" type="primary">mrcB</name>
    <name evidence="29" type="ORF">ACED38_00620</name>
</gene>
<dbReference type="NCBIfam" id="TIGR02074">
    <property type="entry name" value="PBP_1a_fam"/>
    <property type="match status" value="1"/>
</dbReference>
<evidence type="ECO:0000256" key="7">
    <source>
        <dbReference type="ARBA" id="ARBA00022475"/>
    </source>
</evidence>
<comment type="pathway">
    <text evidence="3 23">Cell wall biogenesis; peptidoglycan biosynthesis.</text>
</comment>
<keyword evidence="13 23" id="KW-0133">Cell shape</keyword>
<comment type="catalytic activity">
    <reaction evidence="20">
        <text>Preferential cleavage: (Ac)2-L-Lys-D-Ala-|-D-Ala. Also transpeptidation of peptidyl-alanyl moieties that are N-acyl substituents of D-alanine.</text>
        <dbReference type="EC" id="3.4.16.4"/>
    </reaction>
</comment>
<evidence type="ECO:0000259" key="27">
    <source>
        <dbReference type="Pfam" id="PF00912"/>
    </source>
</evidence>
<evidence type="ECO:0000259" key="26">
    <source>
        <dbReference type="Pfam" id="PF00905"/>
    </source>
</evidence>
<comment type="catalytic activity">
    <reaction evidence="21">
        <text>[GlcNAc-(1-&gt;4)-Mur2Ac(oyl-L-Ala-gamma-D-Glu-L-Lys-D-Ala-D-Ala)](n)-di-trans,octa-cis-undecaprenyl diphosphate + beta-D-GlcNAc-(1-&gt;4)-Mur2Ac(oyl-L-Ala-gamma-D-Glu-L-Lys-D-Ala-D-Ala)-di-trans,octa-cis-undecaprenyl diphosphate = [GlcNAc-(1-&gt;4)-Mur2Ac(oyl-L-Ala-gamma-D-Glu-L-Lys-D-Ala-D-Ala)](n+1)-di-trans,octa-cis-undecaprenyl diphosphate + di-trans,octa-cis-undecaprenyl diphosphate + H(+)</text>
        <dbReference type="Rhea" id="RHEA:23708"/>
        <dbReference type="Rhea" id="RHEA-COMP:9602"/>
        <dbReference type="Rhea" id="RHEA-COMP:9603"/>
        <dbReference type="ChEBI" id="CHEBI:15378"/>
        <dbReference type="ChEBI" id="CHEBI:58405"/>
        <dbReference type="ChEBI" id="CHEBI:60033"/>
        <dbReference type="ChEBI" id="CHEBI:78435"/>
        <dbReference type="EC" id="2.4.99.28"/>
    </reaction>
</comment>
<dbReference type="Gene3D" id="3.40.710.10">
    <property type="entry name" value="DD-peptidase/beta-lactamase superfamily"/>
    <property type="match status" value="1"/>
</dbReference>
<evidence type="ECO:0000313" key="30">
    <source>
        <dbReference type="Proteomes" id="UP001569153"/>
    </source>
</evidence>
<dbReference type="InterPro" id="IPR036950">
    <property type="entry name" value="PBP_transglycosylase"/>
</dbReference>
<dbReference type="PANTHER" id="PTHR32282:SF11">
    <property type="entry name" value="PENICILLIN-BINDING PROTEIN 1B"/>
    <property type="match status" value="1"/>
</dbReference>
<keyword evidence="17" id="KW-0511">Multifunctional enzyme</keyword>
<dbReference type="Gene3D" id="3.30.2060.10">
    <property type="entry name" value="Penicillin-binding protein 1b domain"/>
    <property type="match status" value="1"/>
</dbReference>
<dbReference type="Proteomes" id="UP001569153">
    <property type="component" value="Unassembled WGS sequence"/>
</dbReference>
<name>A0ABV4M0W7_9VIBR</name>
<evidence type="ECO:0000256" key="8">
    <source>
        <dbReference type="ARBA" id="ARBA00022645"/>
    </source>
</evidence>
<dbReference type="SUPFAM" id="SSF53955">
    <property type="entry name" value="Lysozyme-like"/>
    <property type="match status" value="1"/>
</dbReference>
<dbReference type="InterPro" id="IPR011813">
    <property type="entry name" value="PBP_1b"/>
</dbReference>
<keyword evidence="7" id="KW-1003">Cell membrane</keyword>
<evidence type="ECO:0000313" key="29">
    <source>
        <dbReference type="EMBL" id="MEZ8193376.1"/>
    </source>
</evidence>
<dbReference type="Pfam" id="PF00912">
    <property type="entry name" value="Transgly"/>
    <property type="match status" value="1"/>
</dbReference>
<evidence type="ECO:0000256" key="3">
    <source>
        <dbReference type="ARBA" id="ARBA00004752"/>
    </source>
</evidence>
<feature type="domain" description="Glycosyl transferase family 51" evidence="27">
    <location>
        <begin position="210"/>
        <end position="382"/>
    </location>
</feature>
<accession>A0ABV4M0W7</accession>
<evidence type="ECO:0000256" key="10">
    <source>
        <dbReference type="ARBA" id="ARBA00022676"/>
    </source>
</evidence>
<keyword evidence="9" id="KW-0645">Protease</keyword>
<evidence type="ECO:0000256" key="16">
    <source>
        <dbReference type="ARBA" id="ARBA00023251"/>
    </source>
</evidence>
<evidence type="ECO:0000256" key="21">
    <source>
        <dbReference type="ARBA" id="ARBA00049902"/>
    </source>
</evidence>
<dbReference type="InterPro" id="IPR001460">
    <property type="entry name" value="PCN-bd_Tpept"/>
</dbReference>
<reference evidence="29 30" key="1">
    <citation type="submission" date="2024-06" db="EMBL/GenBank/DDBJ databases">
        <authorList>
            <person name="Steensen K."/>
            <person name="Seneca J."/>
            <person name="Bartlau N."/>
            <person name="Yu A.X."/>
            <person name="Polz M.F."/>
        </authorList>
    </citation>
    <scope>NUCLEOTIDE SEQUENCE [LARGE SCALE GENOMIC DNA]</scope>
    <source>
        <strain evidence="29 30">FF146</strain>
    </source>
</reference>
<dbReference type="InterPro" id="IPR001264">
    <property type="entry name" value="Glyco_trans_51"/>
</dbReference>
<feature type="domain" description="Penicillin-binding protein transpeptidase" evidence="26">
    <location>
        <begin position="474"/>
        <end position="712"/>
    </location>
</feature>
<protein>
    <recommendedName>
        <fullName evidence="6 22">Penicillin-binding protein 1B</fullName>
        <shortName evidence="23">PBP-1b</shortName>
        <shortName evidence="23">PBP1b</shortName>
    </recommendedName>
    <alternativeName>
        <fullName evidence="19 23">Murein polymerase</fullName>
    </alternativeName>
</protein>
<keyword evidence="30" id="KW-1185">Reference proteome</keyword>
<evidence type="ECO:0000256" key="25">
    <source>
        <dbReference type="SAM" id="Phobius"/>
    </source>
</evidence>
<dbReference type="InterPro" id="IPR012338">
    <property type="entry name" value="Beta-lactam/transpept-like"/>
</dbReference>
<evidence type="ECO:0000256" key="5">
    <source>
        <dbReference type="ARBA" id="ARBA00007739"/>
    </source>
</evidence>
<evidence type="ECO:0000259" key="28">
    <source>
        <dbReference type="Pfam" id="PF14814"/>
    </source>
</evidence>
<proteinExistence type="inferred from homology"/>
<keyword evidence="10 23" id="KW-0328">Glycosyltransferase</keyword>
<evidence type="ECO:0000256" key="11">
    <source>
        <dbReference type="ARBA" id="ARBA00022679"/>
    </source>
</evidence>
<comment type="similarity">
    <text evidence="5 23">In the N-terminal section; belongs to the glycosyltransferase 51 family.</text>
</comment>
<dbReference type="InterPro" id="IPR023346">
    <property type="entry name" value="Lysozyme-like_dom_sf"/>
</dbReference>
<dbReference type="PANTHER" id="PTHR32282">
    <property type="entry name" value="BINDING PROTEIN TRANSPEPTIDASE, PUTATIVE-RELATED"/>
    <property type="match status" value="1"/>
</dbReference>
<evidence type="ECO:0000256" key="22">
    <source>
        <dbReference type="NCBIfam" id="TIGR02071"/>
    </source>
</evidence>
<feature type="compositionally biased region" description="Basic residues" evidence="24">
    <location>
        <begin position="41"/>
        <end position="56"/>
    </location>
</feature>
<keyword evidence="8" id="KW-0121">Carboxypeptidase</keyword>
<dbReference type="InterPro" id="IPR028166">
    <property type="entry name" value="UB2H"/>
</dbReference>
<dbReference type="Pfam" id="PF14814">
    <property type="entry name" value="UB2H"/>
    <property type="match status" value="1"/>
</dbReference>
<evidence type="ECO:0000256" key="19">
    <source>
        <dbReference type="ARBA" id="ARBA00032454"/>
    </source>
</evidence>
<evidence type="ECO:0000256" key="4">
    <source>
        <dbReference type="ARBA" id="ARBA00007090"/>
    </source>
</evidence>
<keyword evidence="15 25" id="KW-0472">Membrane</keyword>
<organism evidence="29 30">
    <name type="scientific">Vibrio cortegadensis</name>
    <dbReference type="NCBI Taxonomy" id="1328770"/>
    <lineage>
        <taxon>Bacteria</taxon>
        <taxon>Pseudomonadati</taxon>
        <taxon>Pseudomonadota</taxon>
        <taxon>Gammaproteobacteria</taxon>
        <taxon>Vibrionales</taxon>
        <taxon>Vibrionaceae</taxon>
        <taxon>Vibrio</taxon>
    </lineage>
</organism>
<keyword evidence="16" id="KW-0046">Antibiotic resistance</keyword>
<sequence>MNSLKKSAVDKPLVNKRSAEKKETTKKKPAGGKKATTTKKAAVKPKKRTTTKRKKAAKEKRSWLRILWGVSWKSGIAVIALLIFIGVYLDSVVKQRFEGQLFDLPTVVYARVLNLAPGQEVALKQVQNELDVLNYRKVRQPRHPGDYSSSSTKIEVIRRPFEFTDGPEPDRHVMLHFDKTSLTRIQSLEQDQDMGYLRIEPKMLGMLEKGKDEQRLFLRREQFPEVMVDALLVTEDRYFYQHEGVSPVAIARALVANIKAGRTVQGGSTLTQQLAKNLFLSREKTLWRKVREAYIALILDYRYSKDRILEAYLNEVYLGQSGGEAIHGFGLASRLYFGQPIQELRIDQLALLVGMVKGPSYYNPVRYPERAKKRRDLVLRLMMEQDTLTASQYEEAARRPLDIQDNPRIASRQPAYFQQLKIELNESLGTRFHSDSGLRVFTSLDPVSQVKLEQAIGRKVPELAKRAGKELEAAAIAVDRHSGEIRAMVGGKRTGYDGFNRALNASRPIGSLVKPAIYLTALEQPDKYSLASTLMDSPLSLKGSKGSVWSPRNFDRKFRGEVPLYQALAKSLNVPTVRLGMQLGIKEVSKTLVKLGVDNSEIRPVPSMFLGSFSLTPYQVAQMYQTLTNSGKKAPLSALRSVVNLDGDVLYQTLPRVSQAVDQQAAWLTTYAMKKGVSQGTGRFLQNQFARAALAGKTGTSNDSRDSWFVGVDGREVTTIWLGRDDNKPTTLTGSSGALRVYADYLQHRIPEKLRLPWPKGIATLGFSPTSSGGLELDCGSDFKLPVWDSEGQLKQGCENRPQQWLKKLFQW</sequence>
<comment type="caution">
    <text evidence="29">The sequence shown here is derived from an EMBL/GenBank/DDBJ whole genome shotgun (WGS) entry which is preliminary data.</text>
</comment>
<comment type="function">
    <text evidence="1 23">Cell wall formation. Synthesis of cross-linked peptidoglycan from the lipid intermediates. The enzyme has a penicillin-insensitive transglycosylase N-terminal domain (formation of linear glycan strands) and a penicillin-sensitive transpeptidase C-terminal domain (cross-linking of the peptide subunits).</text>
</comment>
<keyword evidence="25" id="KW-0812">Transmembrane</keyword>
<evidence type="ECO:0000256" key="24">
    <source>
        <dbReference type="SAM" id="MobiDB-lite"/>
    </source>
</evidence>
<feature type="domain" description="Bifunctional transglycosylase second" evidence="28">
    <location>
        <begin position="115"/>
        <end position="198"/>
    </location>
</feature>
<evidence type="ECO:0000256" key="20">
    <source>
        <dbReference type="ARBA" id="ARBA00034000"/>
    </source>
</evidence>
<dbReference type="PIRSF" id="PIRSF002799">
    <property type="entry name" value="PBP_1b"/>
    <property type="match status" value="1"/>
</dbReference>
<evidence type="ECO:0000256" key="13">
    <source>
        <dbReference type="ARBA" id="ARBA00022960"/>
    </source>
</evidence>
<dbReference type="RefSeq" id="WP_371729472.1">
    <property type="nucleotide sequence ID" value="NZ_JBGOOT010000001.1"/>
</dbReference>
<keyword evidence="25" id="KW-1133">Transmembrane helix</keyword>
<evidence type="ECO:0000256" key="9">
    <source>
        <dbReference type="ARBA" id="ARBA00022670"/>
    </source>
</evidence>
<evidence type="ECO:0000256" key="1">
    <source>
        <dbReference type="ARBA" id="ARBA00002624"/>
    </source>
</evidence>
<evidence type="ECO:0000256" key="23">
    <source>
        <dbReference type="PIRNR" id="PIRNR002799"/>
    </source>
</evidence>
<keyword evidence="18 23" id="KW-0961">Cell wall biogenesis/degradation</keyword>
<feature type="transmembrane region" description="Helical" evidence="25">
    <location>
        <begin position="63"/>
        <end position="89"/>
    </location>
</feature>
<evidence type="ECO:0000256" key="15">
    <source>
        <dbReference type="ARBA" id="ARBA00023136"/>
    </source>
</evidence>
<dbReference type="InterPro" id="IPR050396">
    <property type="entry name" value="Glycosyltr_51/Transpeptidase"/>
</dbReference>
<evidence type="ECO:0000256" key="14">
    <source>
        <dbReference type="ARBA" id="ARBA00022984"/>
    </source>
</evidence>
<dbReference type="Gene3D" id="1.10.3810.10">
    <property type="entry name" value="Biosynthetic peptidoglycan transglycosylase-like"/>
    <property type="match status" value="1"/>
</dbReference>
<dbReference type="EMBL" id="JBGOOT010000001">
    <property type="protein sequence ID" value="MEZ8193376.1"/>
    <property type="molecule type" value="Genomic_DNA"/>
</dbReference>
<evidence type="ECO:0000256" key="12">
    <source>
        <dbReference type="ARBA" id="ARBA00022801"/>
    </source>
</evidence>
<evidence type="ECO:0000256" key="6">
    <source>
        <dbReference type="ARBA" id="ARBA00018637"/>
    </source>
</evidence>
<dbReference type="Pfam" id="PF00905">
    <property type="entry name" value="Transpeptidase"/>
    <property type="match status" value="1"/>
</dbReference>
<evidence type="ECO:0000256" key="2">
    <source>
        <dbReference type="ARBA" id="ARBA00004236"/>
    </source>
</evidence>
<feature type="region of interest" description="Disordered" evidence="24">
    <location>
        <begin position="1"/>
        <end position="56"/>
    </location>
</feature>
<dbReference type="NCBIfam" id="TIGR02071">
    <property type="entry name" value="PBP_1b"/>
    <property type="match status" value="1"/>
</dbReference>
<comment type="similarity">
    <text evidence="4 23">In the C-terminal section; belongs to the transpeptidase family.</text>
</comment>
<comment type="subcellular location">
    <subcellularLocation>
        <location evidence="2">Cell membrane</location>
    </subcellularLocation>
</comment>
<evidence type="ECO:0000256" key="17">
    <source>
        <dbReference type="ARBA" id="ARBA00023268"/>
    </source>
</evidence>